<protein>
    <submittedName>
        <fullName evidence="2">Alpha/beta hydrolase</fullName>
    </submittedName>
</protein>
<gene>
    <name evidence="2" type="ORF">BN000_00112</name>
</gene>
<dbReference type="Gene3D" id="3.40.50.1820">
    <property type="entry name" value="alpha/beta hydrolase"/>
    <property type="match status" value="1"/>
</dbReference>
<dbReference type="SUPFAM" id="SSF53474">
    <property type="entry name" value="alpha/beta-Hydrolases"/>
    <property type="match status" value="1"/>
</dbReference>
<dbReference type="AlphaFoldDB" id="A0A0U1CU90"/>
<name>A0A0U1CU90_9MYCO</name>
<reference evidence="3" key="1">
    <citation type="submission" date="2015-03" db="EMBL/GenBank/DDBJ databases">
        <authorList>
            <person name="Urmite Genomes"/>
        </authorList>
    </citation>
    <scope>NUCLEOTIDE SEQUENCE [LARGE SCALE GENOMIC DNA]</scope>
    <source>
        <strain evidence="3">CSUR P1344</strain>
    </source>
</reference>
<accession>A0A0U1CU90</accession>
<dbReference type="RefSeq" id="WP_062886417.1">
    <property type="nucleotide sequence ID" value="NZ_CTEC01000001.1"/>
</dbReference>
<dbReference type="GO" id="GO:0016787">
    <property type="term" value="F:hydrolase activity"/>
    <property type="evidence" value="ECO:0007669"/>
    <property type="project" value="UniProtKB-KW"/>
</dbReference>
<sequence>MSVAERPAWVDDELFPFESRFVDVDGHSVHYVDEGSGPTLLFLHGNPTWSFDYSKVIESLRHEFRCIAVDYPGFGLSVAAPRYRYLPTEHAQVIGAFVEALELSGVTLVAHDWGGPIGLATLQQRPEAFDRLVLTNTWAWPVGAPLIQIMSHVMGSPIGRLLIRQFNLFVNVMIPVGHRLSKPTNEQMTHYQKALDSPARREASAVFPREITSSRAFLAEVEAGLTDNSALPTLIIWGDSDFAFGNSELRRWEQTFTDHQTVIVKGAGHFVPSDAPEQFAAAIREWHTPSGS</sequence>
<dbReference type="PRINTS" id="PR00111">
    <property type="entry name" value="ABHYDROLASE"/>
</dbReference>
<dbReference type="InterPro" id="IPR000639">
    <property type="entry name" value="Epox_hydrolase-like"/>
</dbReference>
<dbReference type="PANTHER" id="PTHR43798:SF24">
    <property type="entry name" value="CIS-3-ALKYL-4-ALKYLOXETAN-2-ONE DECARBOXYLASE"/>
    <property type="match status" value="1"/>
</dbReference>
<proteinExistence type="predicted"/>
<dbReference type="Proteomes" id="UP000199601">
    <property type="component" value="Unassembled WGS sequence"/>
</dbReference>
<dbReference type="InterPro" id="IPR000073">
    <property type="entry name" value="AB_hydrolase_1"/>
</dbReference>
<dbReference type="PANTHER" id="PTHR43798">
    <property type="entry name" value="MONOACYLGLYCEROL LIPASE"/>
    <property type="match status" value="1"/>
</dbReference>
<dbReference type="EMBL" id="CTEC01000001">
    <property type="protein sequence ID" value="CQD02059.1"/>
    <property type="molecule type" value="Genomic_DNA"/>
</dbReference>
<feature type="domain" description="AB hydrolase-1" evidence="1">
    <location>
        <begin position="38"/>
        <end position="274"/>
    </location>
</feature>
<dbReference type="Pfam" id="PF00561">
    <property type="entry name" value="Abhydrolase_1"/>
    <property type="match status" value="1"/>
</dbReference>
<evidence type="ECO:0000313" key="3">
    <source>
        <dbReference type="Proteomes" id="UP000199601"/>
    </source>
</evidence>
<dbReference type="InterPro" id="IPR029058">
    <property type="entry name" value="AB_hydrolase_fold"/>
</dbReference>
<keyword evidence="2" id="KW-0378">Hydrolase</keyword>
<dbReference type="InterPro" id="IPR050266">
    <property type="entry name" value="AB_hydrolase_sf"/>
</dbReference>
<keyword evidence="3" id="KW-1185">Reference proteome</keyword>
<dbReference type="PRINTS" id="PR00412">
    <property type="entry name" value="EPOXHYDRLASE"/>
</dbReference>
<evidence type="ECO:0000313" key="2">
    <source>
        <dbReference type="EMBL" id="CQD02059.1"/>
    </source>
</evidence>
<organism evidence="2 3">
    <name type="scientific">Mycobacterium europaeum</name>
    <dbReference type="NCBI Taxonomy" id="761804"/>
    <lineage>
        <taxon>Bacteria</taxon>
        <taxon>Bacillati</taxon>
        <taxon>Actinomycetota</taxon>
        <taxon>Actinomycetes</taxon>
        <taxon>Mycobacteriales</taxon>
        <taxon>Mycobacteriaceae</taxon>
        <taxon>Mycobacterium</taxon>
        <taxon>Mycobacterium simiae complex</taxon>
    </lineage>
</organism>
<evidence type="ECO:0000259" key="1">
    <source>
        <dbReference type="Pfam" id="PF00561"/>
    </source>
</evidence>
<dbReference type="GO" id="GO:0016020">
    <property type="term" value="C:membrane"/>
    <property type="evidence" value="ECO:0007669"/>
    <property type="project" value="TreeGrafter"/>
</dbReference>